<dbReference type="InterPro" id="IPR036680">
    <property type="entry name" value="SPOR-like_sf"/>
</dbReference>
<dbReference type="Pfam" id="PF05036">
    <property type="entry name" value="SPOR"/>
    <property type="match status" value="1"/>
</dbReference>
<accession>A0ABX1DHE9</accession>
<dbReference type="InterPro" id="IPR007730">
    <property type="entry name" value="SPOR-like_dom"/>
</dbReference>
<keyword evidence="3" id="KW-1185">Reference proteome</keyword>
<sequence length="129" mass="15048">MKPLNLKTSILSILVFALGITFGFSQQGKTEINRDPKIDVLMNLMKEMNKNDNDSDRYKIQIYSGNRSGAQKAQSEFKESFSEWYSTDVYEPPNFKIWVGNFRTRLEADRALQQIKKKFPIAFIFKPKK</sequence>
<comment type="caution">
    <text evidence="2">The sequence shown here is derived from an EMBL/GenBank/DDBJ whole genome shotgun (WGS) entry which is preliminary data.</text>
</comment>
<feature type="domain" description="SPOR" evidence="1">
    <location>
        <begin position="55"/>
        <end position="120"/>
    </location>
</feature>
<gene>
    <name evidence="2" type="ORF">HC176_11410</name>
</gene>
<dbReference type="Gene3D" id="3.30.70.1070">
    <property type="entry name" value="Sporulation related repeat"/>
    <property type="match status" value="1"/>
</dbReference>
<reference evidence="2 3" key="1">
    <citation type="submission" date="2020-03" db="EMBL/GenBank/DDBJ databases">
        <title>Tamlana sp. nov, isolated from XXX.</title>
        <authorList>
            <person name="Cao W.R."/>
        </authorList>
    </citation>
    <scope>NUCLEOTIDE SEQUENCE [LARGE SCALE GENOMIC DNA]</scope>
    <source>
        <strain evidence="2 3">HST1-43</strain>
    </source>
</reference>
<name>A0ABX1DHE9_9FLAO</name>
<dbReference type="Proteomes" id="UP000760545">
    <property type="component" value="Unassembled WGS sequence"/>
</dbReference>
<protein>
    <submittedName>
        <fullName evidence="2">SPOR domain-containing protein</fullName>
    </submittedName>
</protein>
<proteinExistence type="predicted"/>
<organism evidence="2 3">
    <name type="scientific">Tamlana crocina</name>
    <dbReference type="NCBI Taxonomy" id="393006"/>
    <lineage>
        <taxon>Bacteria</taxon>
        <taxon>Pseudomonadati</taxon>
        <taxon>Bacteroidota</taxon>
        <taxon>Flavobacteriia</taxon>
        <taxon>Flavobacteriales</taxon>
        <taxon>Flavobacteriaceae</taxon>
        <taxon>Tamlana</taxon>
    </lineage>
</organism>
<evidence type="ECO:0000313" key="3">
    <source>
        <dbReference type="Proteomes" id="UP000760545"/>
    </source>
</evidence>
<evidence type="ECO:0000313" key="2">
    <source>
        <dbReference type="EMBL" id="NJX16093.1"/>
    </source>
</evidence>
<evidence type="ECO:0000259" key="1">
    <source>
        <dbReference type="Pfam" id="PF05036"/>
    </source>
</evidence>
<dbReference type="EMBL" id="JAAVJS010000015">
    <property type="protein sequence ID" value="NJX16093.1"/>
    <property type="molecule type" value="Genomic_DNA"/>
</dbReference>